<dbReference type="AlphaFoldDB" id="A0AAE1S5Y8"/>
<dbReference type="EMBL" id="JAVYJV010000008">
    <property type="protein sequence ID" value="KAK4364258.1"/>
    <property type="molecule type" value="Genomic_DNA"/>
</dbReference>
<dbReference type="Proteomes" id="UP001291623">
    <property type="component" value="Unassembled WGS sequence"/>
</dbReference>
<accession>A0AAE1S5Y8</accession>
<evidence type="ECO:0000313" key="1">
    <source>
        <dbReference type="EMBL" id="KAK4364258.1"/>
    </source>
</evidence>
<organism evidence="1 2">
    <name type="scientific">Anisodus tanguticus</name>
    <dbReference type="NCBI Taxonomy" id="243964"/>
    <lineage>
        <taxon>Eukaryota</taxon>
        <taxon>Viridiplantae</taxon>
        <taxon>Streptophyta</taxon>
        <taxon>Embryophyta</taxon>
        <taxon>Tracheophyta</taxon>
        <taxon>Spermatophyta</taxon>
        <taxon>Magnoliopsida</taxon>
        <taxon>eudicotyledons</taxon>
        <taxon>Gunneridae</taxon>
        <taxon>Pentapetalae</taxon>
        <taxon>asterids</taxon>
        <taxon>lamiids</taxon>
        <taxon>Solanales</taxon>
        <taxon>Solanaceae</taxon>
        <taxon>Solanoideae</taxon>
        <taxon>Hyoscyameae</taxon>
        <taxon>Anisodus</taxon>
    </lineage>
</organism>
<reference evidence="1" key="1">
    <citation type="submission" date="2023-12" db="EMBL/GenBank/DDBJ databases">
        <title>Genome assembly of Anisodus tanguticus.</title>
        <authorList>
            <person name="Wang Y.-J."/>
        </authorList>
    </citation>
    <scope>NUCLEOTIDE SEQUENCE</scope>
    <source>
        <strain evidence="1">KB-2021</strain>
        <tissue evidence="1">Leaf</tissue>
    </source>
</reference>
<gene>
    <name evidence="1" type="ORF">RND71_015616</name>
</gene>
<keyword evidence="2" id="KW-1185">Reference proteome</keyword>
<proteinExistence type="predicted"/>
<evidence type="ECO:0000313" key="2">
    <source>
        <dbReference type="Proteomes" id="UP001291623"/>
    </source>
</evidence>
<name>A0AAE1S5Y8_9SOLA</name>
<sequence length="145" mass="15813">MTNESYVRNHDVIGMIFSKFKSEPSAQPASPQRGPTGLAGVGMVPRDHLGQFIVGKTIFLGRVASPLLAEIIGVREALTWLKDFVSCGLSIEARQGLGFSAIIVVRKLRKVRTGERDNILPLRLNNVGVVYNLGVIAKNNSSNQR</sequence>
<comment type="caution">
    <text evidence="1">The sequence shown here is derived from an EMBL/GenBank/DDBJ whole genome shotgun (WGS) entry which is preliminary data.</text>
</comment>
<protein>
    <submittedName>
        <fullName evidence="1">Uncharacterized protein</fullName>
    </submittedName>
</protein>